<dbReference type="Proteomes" id="UP000242610">
    <property type="component" value="Unassembled WGS sequence"/>
</dbReference>
<organism evidence="1 2">
    <name type="scientific">Bifidobacterium commune</name>
    <dbReference type="NCBI Taxonomy" id="1505727"/>
    <lineage>
        <taxon>Bacteria</taxon>
        <taxon>Bacillati</taxon>
        <taxon>Actinomycetota</taxon>
        <taxon>Actinomycetes</taxon>
        <taxon>Bifidobacteriales</taxon>
        <taxon>Bifidobacteriaceae</taxon>
        <taxon>Bifidobacterium</taxon>
    </lineage>
</organism>
<gene>
    <name evidence="1" type="ORF">GA0061077_1088</name>
</gene>
<keyword evidence="2" id="KW-1185">Reference proteome</keyword>
<evidence type="ECO:0000313" key="2">
    <source>
        <dbReference type="Proteomes" id="UP000242610"/>
    </source>
</evidence>
<dbReference type="STRING" id="1505727.GA0061077_1088"/>
<proteinExistence type="predicted"/>
<accession>A0A1C4H5L9</accession>
<protein>
    <submittedName>
        <fullName evidence="1">Uncharacterized protein</fullName>
    </submittedName>
</protein>
<sequence length="62" mass="7044">MSGRQDAIPKWMQKIVDCAELLGGSILYRDFGSLDWVLFCAIIIDLSQKRTQLASECMFTMV</sequence>
<reference evidence="2" key="1">
    <citation type="submission" date="2016-08" db="EMBL/GenBank/DDBJ databases">
        <authorList>
            <person name="Varghese N."/>
            <person name="Submissions Spin"/>
        </authorList>
    </citation>
    <scope>NUCLEOTIDE SEQUENCE [LARGE SCALE GENOMIC DNA]</scope>
    <source>
        <strain evidence="2">R-52791</strain>
    </source>
</reference>
<dbReference type="EMBL" id="FMBL01000002">
    <property type="protein sequence ID" value="SCC80165.1"/>
    <property type="molecule type" value="Genomic_DNA"/>
</dbReference>
<dbReference type="AlphaFoldDB" id="A0A1C4H5L9"/>
<name>A0A1C4H5L9_9BIFI</name>
<evidence type="ECO:0000313" key="1">
    <source>
        <dbReference type="EMBL" id="SCC80165.1"/>
    </source>
</evidence>